<dbReference type="PANTHER" id="PTHR37507">
    <property type="entry name" value="SPORULATION PROTEIN YDCC"/>
    <property type="match status" value="1"/>
</dbReference>
<proteinExistence type="predicted"/>
<protein>
    <recommendedName>
        <fullName evidence="3">Outer membrane lipoprotein carrier protein LolA</fullName>
    </recommendedName>
</protein>
<gene>
    <name evidence="1" type="ORF">GSF08_03340</name>
</gene>
<dbReference type="InterPro" id="IPR029046">
    <property type="entry name" value="LolA/LolB/LppX"/>
</dbReference>
<comment type="caution">
    <text evidence="1">The sequence shown here is derived from an EMBL/GenBank/DDBJ whole genome shotgun (WGS) entry which is preliminary data.</text>
</comment>
<dbReference type="InterPro" id="IPR052944">
    <property type="entry name" value="Sporulation_related"/>
</dbReference>
<organism evidence="1 2">
    <name type="scientific">Copranaerobaculum intestinale</name>
    <dbReference type="NCBI Taxonomy" id="2692629"/>
    <lineage>
        <taxon>Bacteria</taxon>
        <taxon>Bacillati</taxon>
        <taxon>Bacillota</taxon>
        <taxon>Erysipelotrichia</taxon>
        <taxon>Erysipelotrichales</taxon>
        <taxon>Erysipelotrichaceae</taxon>
        <taxon>Copranaerobaculum</taxon>
    </lineage>
</organism>
<evidence type="ECO:0008006" key="3">
    <source>
        <dbReference type="Google" id="ProtNLM"/>
    </source>
</evidence>
<dbReference type="EMBL" id="WUUQ01000001">
    <property type="protein sequence ID" value="MXQ72971.1"/>
    <property type="molecule type" value="Genomic_DNA"/>
</dbReference>
<name>A0A6N8U529_9FIRM</name>
<dbReference type="Gene3D" id="2.50.20.10">
    <property type="entry name" value="Lipoprotein localisation LolA/LolB/LppX"/>
    <property type="match status" value="1"/>
</dbReference>
<keyword evidence="2" id="KW-1185">Reference proteome</keyword>
<dbReference type="AlphaFoldDB" id="A0A6N8U529"/>
<evidence type="ECO:0000313" key="2">
    <source>
        <dbReference type="Proteomes" id="UP000434036"/>
    </source>
</evidence>
<reference evidence="1 2" key="2">
    <citation type="submission" date="2020-01" db="EMBL/GenBank/DDBJ databases">
        <title>Clostridiaceae sp. nov. isolated from the gut of human by culturomics.</title>
        <authorList>
            <person name="Chang Y."/>
        </authorList>
    </citation>
    <scope>NUCLEOTIDE SEQUENCE [LARGE SCALE GENOMIC DNA]</scope>
    <source>
        <strain evidence="1 2">DONG20-135</strain>
    </source>
</reference>
<evidence type="ECO:0000313" key="1">
    <source>
        <dbReference type="EMBL" id="MXQ72971.1"/>
    </source>
</evidence>
<dbReference type="Proteomes" id="UP000434036">
    <property type="component" value="Unassembled WGS sequence"/>
</dbReference>
<accession>A0A6N8U529</accession>
<dbReference type="PANTHER" id="PTHR37507:SF2">
    <property type="entry name" value="SPORULATION PROTEIN YDCC"/>
    <property type="match status" value="1"/>
</dbReference>
<dbReference type="SUPFAM" id="SSF89392">
    <property type="entry name" value="Prokaryotic lipoproteins and lipoprotein localization factors"/>
    <property type="match status" value="1"/>
</dbReference>
<reference evidence="1 2" key="1">
    <citation type="submission" date="2019-12" db="EMBL/GenBank/DDBJ databases">
        <authorList>
            <person name="Yang R."/>
        </authorList>
    </citation>
    <scope>NUCLEOTIDE SEQUENCE [LARGE SCALE GENOMIC DNA]</scope>
    <source>
        <strain evidence="1 2">DONG20-135</strain>
    </source>
</reference>
<dbReference type="RefSeq" id="WP_160624404.1">
    <property type="nucleotide sequence ID" value="NZ_WUUQ01000001.1"/>
</dbReference>
<sequence length="329" mass="37340">MKAKIIAGIGVLVLVIALCFALKPASFDKKFEKTMKDMDTYLLEGDMEITKGEDVKTYVVQVGYQKQDQNEFFKVSLYDKALNQEQIILRNEEGVFVITPSLNQVFKFEGDWPMNSPKPYLLQSMADIVKGDEAKITKEKDGYLITSKVVYPNNKNFVKEEMMFDKKAKVQWLQIFNKDNSPELKIVFNKVQYNGKLGKNYFKAPSKLEAKTSSSTITDADLPLYPMEIFESKLSGKSVMDIEGESRHVLEYTGDKNFTVVERIAKAPNETQTVLMPGRMVDMLDLVGFYDGNRMSVVENGIEYTVFSDDLGPEEMMSVIASMQVAVMK</sequence>